<dbReference type="InterPro" id="IPR027417">
    <property type="entry name" value="P-loop_NTPase"/>
</dbReference>
<feature type="compositionally biased region" description="Basic and acidic residues" evidence="5">
    <location>
        <begin position="1347"/>
        <end position="1359"/>
    </location>
</feature>
<feature type="domain" description="FtsK" evidence="6">
    <location>
        <begin position="1528"/>
        <end position="1729"/>
    </location>
</feature>
<protein>
    <recommendedName>
        <fullName evidence="6">FtsK domain-containing protein</fullName>
    </recommendedName>
</protein>
<dbReference type="Pfam" id="PF01580">
    <property type="entry name" value="FtsK_SpoIIIE"/>
    <property type="match status" value="1"/>
</dbReference>
<evidence type="ECO:0000259" key="6">
    <source>
        <dbReference type="PROSITE" id="PS50901"/>
    </source>
</evidence>
<keyword evidence="7" id="KW-0614">Plasmid</keyword>
<feature type="coiled-coil region" evidence="4">
    <location>
        <begin position="1606"/>
        <end position="1633"/>
    </location>
</feature>
<dbReference type="PROSITE" id="PS50901">
    <property type="entry name" value="FTSK"/>
    <property type="match status" value="1"/>
</dbReference>
<feature type="compositionally biased region" description="Polar residues" evidence="5">
    <location>
        <begin position="1385"/>
        <end position="1404"/>
    </location>
</feature>
<dbReference type="PANTHER" id="PTHR22683:SF41">
    <property type="entry name" value="DNA TRANSLOCASE FTSK"/>
    <property type="match status" value="1"/>
</dbReference>
<dbReference type="GO" id="GO:0003677">
    <property type="term" value="F:DNA binding"/>
    <property type="evidence" value="ECO:0007669"/>
    <property type="project" value="InterPro"/>
</dbReference>
<keyword evidence="4" id="KW-0175">Coiled coil</keyword>
<sequence>MMNIAPQLVLQTAGSTPELDLLARVAEAKVRSDIEDNPNRKSLFRIVGFDAFVTSAIARRLAGMPGAEVHVNNALNDGTLPIKLLSNRSATYFRNMERQGEEGAIIFAVPTDHLDVVGATLSEVKQISEETLLHAPDLWISCCPELNSLANRQKDNISNAILGAHAAGLVTDGIGMLARFMILLDDKLQGRPIERALDEALPAFRIPRGAGHFKDFAAKGRVKTKEKWAEELGELHGRAEDALYLRNDRGQPLSRNVIRQRLADLVERASITQADADIFTALLDDEGIEAGRWRASQENVSANLKWDDVEIILKATKQTKKASLGDETIAFFERTLPRQLSGSEKNMLTALTSEDIEAKETERDFFFTHREAIKDDRKLLKRWETLVFKENKVYGDLLTGIVHAVANLVDSIDELPADARVAIKLEGGDRLNFWKSKNASLYYYLRDRFRGLPNLLLRAGVICDFGMCWSHPIEFSGNEKNSQSARQFKFDVALVTADALDEKNLLQISDKTLKEASHSSQFIWMMPTNSFANAHSLNWRVVGNMDQPEAALLQGAFSRARRTERVADGLIDLENRASIQDILDNPDGLLVDINIPSLNLGTAIRKGIDELEGTILRPMEAKAIRDSFEAFAASYTKAVRAFLDGNGLGETAILDQSALYGEFLSLLRKLARKDDCRTKLWTPALSIGIAKSTDKPCVAISCPWHPLRLAEAKVKAERMVDVLAKIVSGATNGSSLRIFASEATEQVDQGWHPTMTLVPDNPRPRMLIETEHFADFGLMEPPTLNEGAEEAFDGYSKEAAAAFLDIAQRYLDLNPHERANFSVVLYNADNRDLPSRLADQLARKIENESDLRCDLILTHTDQQRLRRIYAEQNVTISQELDGVLASEATQSFLSRLRVGFLDVGTVGRGPASGRMADIVFLHDVIARSAHTGWRKCEPPQGGWPTFAEHDPNAETRRQFHEAGSRKTEVLLVPAERPIEVQAYIDLIHDLHTDDRDDGSLHYVPIREVNFDDTTVSKAIDEAHKVATWVVTFDGIADLQLLRSNDISVIHFVTRPGSSHNIIVSTKQTSKTLRQRLVEQIDLIRGGAPGDLSAIADFCIREAALISGMVVLRAARLEKNALELLGLVMSRQVITDSLPQGIAPVAWLLLDDFGKSIGHARGKMSDLLAVCLGTDSGRPVIDLVVVESKFVGSDGQAQEAALSLAQTKASTNDIRDRIVLDGDHLNKHTWRSRLADLMLEHGVFEGEVASISPRTWAKMLREDEVNIRIQGASLVFIHDCIGEKPPALPSESDDQRQYIFDRAEIARVLERSLNREGAAPLTLDLPVPMASRLDDTESEAEGITGFKPEPHENDGTEKGGKPSLHPPEEMEGAEENKPSKPETVAGQASGSYPPSVTEFISSYNGSGEDGETLKWLEKTKTSLRIALRGYGLDADIVGERLTPNSALIRFKGSSKMTVAEVERRKEVLLTSHELDVMDVRPSKGEVIIMVARPKRATILLPQLWRRRGLPDTAPISNGSFLIGEKEQDGELFFLNLFGEFGGQPQHGPHTLIAGETGGGKGVLTRNILLDLLATNSPRNARVRFVDPKFGADYPWITGMPHLDGGLVTSQEEAIKTLEELVAEMDRRYEEITKVAPNIDKYNAKVAPDSRLPRIYLFHDEIGDWMADKDNSDYRDAVASHVVRLASKARAAGVHLFLITQRPDRDALPSQVKANMNNKICLKVASGTNSRIVLDENGAENLLGQGHFAAKLANERVSSQTSLVFGQAPFMDDDEAWELAAAIKAHWQ</sequence>
<proteinExistence type="predicted"/>
<keyword evidence="2 3" id="KW-0067">ATP-binding</keyword>
<dbReference type="GO" id="GO:0005524">
    <property type="term" value="F:ATP binding"/>
    <property type="evidence" value="ECO:0007669"/>
    <property type="project" value="UniProtKB-UniRule"/>
</dbReference>
<keyword evidence="1 3" id="KW-0547">Nucleotide-binding</keyword>
<dbReference type="EMBL" id="CP016621">
    <property type="protein sequence ID" value="ANY85433.1"/>
    <property type="molecule type" value="Genomic_DNA"/>
</dbReference>
<evidence type="ECO:0000256" key="1">
    <source>
        <dbReference type="ARBA" id="ARBA00022741"/>
    </source>
</evidence>
<geneLocation type="plasmid" evidence="7">
    <name>unnamed5</name>
</geneLocation>
<dbReference type="SUPFAM" id="SSF52540">
    <property type="entry name" value="P-loop containing nucleoside triphosphate hydrolases"/>
    <property type="match status" value="1"/>
</dbReference>
<evidence type="ECO:0000256" key="4">
    <source>
        <dbReference type="SAM" id="Coils"/>
    </source>
</evidence>
<name>A0A1B2EZS2_9HYPH</name>
<dbReference type="Gene3D" id="3.40.50.300">
    <property type="entry name" value="P-loop containing nucleotide triphosphate hydrolases"/>
    <property type="match status" value="1"/>
</dbReference>
<dbReference type="InterPro" id="IPR002543">
    <property type="entry name" value="FtsK_dom"/>
</dbReference>
<accession>A0A1B2EZS2</accession>
<gene>
    <name evidence="7" type="ORF">BB934_45275</name>
</gene>
<dbReference type="KEGG" id="moc:BB934_45275"/>
<feature type="binding site" evidence="3">
    <location>
        <begin position="1553"/>
        <end position="1560"/>
    </location>
    <ligand>
        <name>ATP</name>
        <dbReference type="ChEBI" id="CHEBI:30616"/>
    </ligand>
</feature>
<reference evidence="7" key="1">
    <citation type="submission" date="2016-07" db="EMBL/GenBank/DDBJ databases">
        <title>Microvirga ossetica sp. nov. a new species of rhizobia isolated from root nodules of the legume species Vicia alpestris Steven originated from North Ossetia region in the Caucasus.</title>
        <authorList>
            <person name="Safronova V.I."/>
            <person name="Kuznetsova I.G."/>
            <person name="Sazanova A.L."/>
            <person name="Belimov A."/>
            <person name="Andronov E."/>
            <person name="Osledkin Y.S."/>
            <person name="Onishchuk O.P."/>
            <person name="Kurchak O.N."/>
            <person name="Shaposhnikov A.I."/>
            <person name="Willems A."/>
            <person name="Tikhonovich I.A."/>
        </authorList>
    </citation>
    <scope>NUCLEOTIDE SEQUENCE [LARGE SCALE GENOMIC DNA]</scope>
    <source>
        <strain evidence="7">V5/3M</strain>
        <plasmid evidence="7">unnamed5</plasmid>
    </source>
</reference>
<organism evidence="7">
    <name type="scientific">Microvirga ossetica</name>
    <dbReference type="NCBI Taxonomy" id="1882682"/>
    <lineage>
        <taxon>Bacteria</taxon>
        <taxon>Pseudomonadati</taxon>
        <taxon>Pseudomonadota</taxon>
        <taxon>Alphaproteobacteria</taxon>
        <taxon>Hyphomicrobiales</taxon>
        <taxon>Methylobacteriaceae</taxon>
        <taxon>Microvirga</taxon>
    </lineage>
</organism>
<evidence type="ECO:0000256" key="2">
    <source>
        <dbReference type="ARBA" id="ARBA00022840"/>
    </source>
</evidence>
<dbReference type="InterPro" id="IPR050206">
    <property type="entry name" value="FtsK/SpoIIIE/SftA"/>
</dbReference>
<evidence type="ECO:0000256" key="3">
    <source>
        <dbReference type="PROSITE-ProRule" id="PRU00289"/>
    </source>
</evidence>
<dbReference type="PANTHER" id="PTHR22683">
    <property type="entry name" value="SPORULATION PROTEIN RELATED"/>
    <property type="match status" value="1"/>
</dbReference>
<feature type="region of interest" description="Disordered" evidence="5">
    <location>
        <begin position="1333"/>
        <end position="1407"/>
    </location>
</feature>
<evidence type="ECO:0000256" key="5">
    <source>
        <dbReference type="SAM" id="MobiDB-lite"/>
    </source>
</evidence>
<evidence type="ECO:0000313" key="7">
    <source>
        <dbReference type="EMBL" id="ANY85433.1"/>
    </source>
</evidence>